<dbReference type="GO" id="GO:0044325">
    <property type="term" value="F:transmembrane transporter binding"/>
    <property type="evidence" value="ECO:0007669"/>
    <property type="project" value="Ensembl"/>
</dbReference>
<evidence type="ECO:0000313" key="12">
    <source>
        <dbReference type="Ensembl" id="ENSPSNP00000024551.1"/>
    </source>
</evidence>
<dbReference type="GO" id="GO:0055013">
    <property type="term" value="P:cardiac muscle cell development"/>
    <property type="evidence" value="ECO:0007669"/>
    <property type="project" value="Ensembl"/>
</dbReference>
<feature type="coiled-coil region" evidence="9">
    <location>
        <begin position="670"/>
        <end position="704"/>
    </location>
</feature>
<dbReference type="FunFam" id="1.10.418.10:FF:000005">
    <property type="entry name" value="Actinin alpha 4"/>
    <property type="match status" value="1"/>
</dbReference>
<dbReference type="CDD" id="cd00051">
    <property type="entry name" value="EFh"/>
    <property type="match status" value="1"/>
</dbReference>
<evidence type="ECO:0000256" key="9">
    <source>
        <dbReference type="SAM" id="Coils"/>
    </source>
</evidence>
<dbReference type="GO" id="GO:0030274">
    <property type="term" value="F:LIM domain binding"/>
    <property type="evidence" value="ECO:0007669"/>
    <property type="project" value="Ensembl"/>
</dbReference>
<protein>
    <recommendedName>
        <fullName evidence="8">F-actin cross-linking protein</fullName>
    </recommendedName>
</protein>
<dbReference type="FunFam" id="1.20.58.60:FF:000002">
    <property type="entry name" value="Actinin, alpha 1"/>
    <property type="match status" value="1"/>
</dbReference>
<reference evidence="12" key="2">
    <citation type="submission" date="2025-08" db="UniProtKB">
        <authorList>
            <consortium name="Ensembl"/>
        </authorList>
    </citation>
    <scope>IDENTIFICATION</scope>
</reference>
<dbReference type="InterPro" id="IPR011992">
    <property type="entry name" value="EF-hand-dom_pair"/>
</dbReference>
<comment type="similarity">
    <text evidence="2">Belongs to the alpha-actinin family.</text>
</comment>
<dbReference type="InterPro" id="IPR036872">
    <property type="entry name" value="CH_dom_sf"/>
</dbReference>
<dbReference type="GO" id="GO:0051015">
    <property type="term" value="F:actin filament binding"/>
    <property type="evidence" value="ECO:0007669"/>
    <property type="project" value="Ensembl"/>
</dbReference>
<feature type="domain" description="EF-hand" evidence="11">
    <location>
        <begin position="788"/>
        <end position="823"/>
    </location>
</feature>
<dbReference type="Gene3D" id="1.10.418.10">
    <property type="entry name" value="Calponin-like domain"/>
    <property type="match status" value="2"/>
</dbReference>
<dbReference type="SUPFAM" id="SSF47473">
    <property type="entry name" value="EF-hand"/>
    <property type="match status" value="1"/>
</dbReference>
<keyword evidence="4" id="KW-0479">Metal-binding</keyword>
<dbReference type="CDD" id="cd21216">
    <property type="entry name" value="CH_ACTN_rpt2"/>
    <property type="match status" value="1"/>
</dbReference>
<dbReference type="GO" id="GO:0070080">
    <property type="term" value="F:titin Z domain binding"/>
    <property type="evidence" value="ECO:0007669"/>
    <property type="project" value="Ensembl"/>
</dbReference>
<dbReference type="GO" id="GO:2001137">
    <property type="term" value="P:positive regulation of endocytic recycling"/>
    <property type="evidence" value="ECO:0007669"/>
    <property type="project" value="Ensembl"/>
</dbReference>
<keyword evidence="7" id="KW-0009">Actin-binding</keyword>
<evidence type="ECO:0000259" key="10">
    <source>
        <dbReference type="PROSITE" id="PS50021"/>
    </source>
</evidence>
<evidence type="ECO:0000256" key="1">
    <source>
        <dbReference type="ARBA" id="ARBA00004216"/>
    </source>
</evidence>
<dbReference type="GO" id="GO:0005509">
    <property type="term" value="F:calcium ion binding"/>
    <property type="evidence" value="ECO:0007669"/>
    <property type="project" value="InterPro"/>
</dbReference>
<accession>A0A8C9CM80</accession>
<dbReference type="FunFam" id="1.20.58.60:FF:000004">
    <property type="entry name" value="Actinin alpha 1"/>
    <property type="match status" value="1"/>
</dbReference>
<feature type="domain" description="Calponin-homology (CH)" evidence="10">
    <location>
        <begin position="151"/>
        <end position="257"/>
    </location>
</feature>
<evidence type="ECO:0000256" key="6">
    <source>
        <dbReference type="ARBA" id="ARBA00022837"/>
    </source>
</evidence>
<gene>
    <name evidence="12" type="primary">ACTN2</name>
</gene>
<keyword evidence="13" id="KW-1185">Reference proteome</keyword>
<dbReference type="FunFam" id="1.20.58.60:FF:000003">
    <property type="entry name" value="Actinin, alpha 1"/>
    <property type="match status" value="1"/>
</dbReference>
<dbReference type="InterPro" id="IPR018159">
    <property type="entry name" value="Spectrin/alpha-actinin"/>
</dbReference>
<dbReference type="SUPFAM" id="SSF46966">
    <property type="entry name" value="Spectrin repeat"/>
    <property type="match status" value="4"/>
</dbReference>
<name>A0A8C9CM80_PHOSS</name>
<dbReference type="Pfam" id="PF00307">
    <property type="entry name" value="CH"/>
    <property type="match status" value="2"/>
</dbReference>
<keyword evidence="5" id="KW-0677">Repeat</keyword>
<dbReference type="Ensembl" id="ENSPSNT00000027612.1">
    <property type="protein sequence ID" value="ENSPSNP00000024551.1"/>
    <property type="gene ID" value="ENSPSNG00000017620.1"/>
</dbReference>
<dbReference type="InterPro" id="IPR001715">
    <property type="entry name" value="CH_dom"/>
</dbReference>
<dbReference type="GO" id="GO:0072659">
    <property type="term" value="P:protein localization to plasma membrane"/>
    <property type="evidence" value="ECO:0007669"/>
    <property type="project" value="Ensembl"/>
</dbReference>
<evidence type="ECO:0000256" key="2">
    <source>
        <dbReference type="ARBA" id="ARBA00010255"/>
    </source>
</evidence>
<dbReference type="GO" id="GO:0045214">
    <property type="term" value="P:sarcomere organization"/>
    <property type="evidence" value="ECO:0007669"/>
    <property type="project" value="Ensembl"/>
</dbReference>
<dbReference type="InterPro" id="IPR002017">
    <property type="entry name" value="Spectrin_repeat"/>
</dbReference>
<feature type="coiled-coil region" evidence="9">
    <location>
        <begin position="272"/>
        <end position="299"/>
    </location>
</feature>
<dbReference type="GO" id="GO:0031432">
    <property type="term" value="F:titin binding"/>
    <property type="evidence" value="ECO:0007669"/>
    <property type="project" value="Ensembl"/>
</dbReference>
<dbReference type="PROSITE" id="PS50021">
    <property type="entry name" value="CH"/>
    <property type="match status" value="2"/>
</dbReference>
<keyword evidence="6" id="KW-0106">Calcium</keyword>
<dbReference type="GO" id="GO:0043268">
    <property type="term" value="P:positive regulation of potassium ion transport"/>
    <property type="evidence" value="ECO:0007669"/>
    <property type="project" value="Ensembl"/>
</dbReference>
<evidence type="ECO:0000256" key="7">
    <source>
        <dbReference type="ARBA" id="ARBA00023203"/>
    </source>
</evidence>
<feature type="coiled-coil region" evidence="9">
    <location>
        <begin position="437"/>
        <end position="471"/>
    </location>
</feature>
<dbReference type="GO" id="GO:0043267">
    <property type="term" value="P:negative regulation of potassium ion transport"/>
    <property type="evidence" value="ECO:0007669"/>
    <property type="project" value="Ensembl"/>
</dbReference>
<dbReference type="GO" id="GO:0051695">
    <property type="term" value="P:actin filament uncapping"/>
    <property type="evidence" value="ECO:0007669"/>
    <property type="project" value="Ensembl"/>
</dbReference>
<dbReference type="GO" id="GO:0005546">
    <property type="term" value="F:phosphatidylinositol-4,5-bisphosphate binding"/>
    <property type="evidence" value="ECO:0007669"/>
    <property type="project" value="Ensembl"/>
</dbReference>
<evidence type="ECO:0000313" key="13">
    <source>
        <dbReference type="Proteomes" id="UP000694554"/>
    </source>
</evidence>
<dbReference type="SMART" id="SM00033">
    <property type="entry name" value="CH"/>
    <property type="match status" value="2"/>
</dbReference>
<dbReference type="FunFam" id="1.20.58.60:FF:000005">
    <property type="entry name" value="Actinin alpha 1"/>
    <property type="match status" value="1"/>
</dbReference>
<dbReference type="InterPro" id="IPR001589">
    <property type="entry name" value="Actinin_actin-bd_CS"/>
</dbReference>
<dbReference type="GO" id="GO:0048041">
    <property type="term" value="P:focal adhesion assembly"/>
    <property type="evidence" value="ECO:0007669"/>
    <property type="project" value="Ensembl"/>
</dbReference>
<dbReference type="InterPro" id="IPR002048">
    <property type="entry name" value="EF_hand_dom"/>
</dbReference>
<dbReference type="SMART" id="SM01184">
    <property type="entry name" value="efhand_Ca_insen"/>
    <property type="match status" value="1"/>
</dbReference>
<dbReference type="PROSITE" id="PS50222">
    <property type="entry name" value="EF_HAND_2"/>
    <property type="match status" value="2"/>
</dbReference>
<evidence type="ECO:0000256" key="8">
    <source>
        <dbReference type="ARBA" id="ARBA00043249"/>
    </source>
</evidence>
<dbReference type="InterPro" id="IPR014837">
    <property type="entry name" value="EF-hand_Ca_insen"/>
</dbReference>
<dbReference type="Pfam" id="PF00435">
    <property type="entry name" value="Spectrin"/>
    <property type="match status" value="4"/>
</dbReference>
<dbReference type="FunFam" id="1.10.238.10:FF:000018">
    <property type="entry name" value="Actinin, alpha 1"/>
    <property type="match status" value="1"/>
</dbReference>
<evidence type="ECO:0000256" key="3">
    <source>
        <dbReference type="ARBA" id="ARBA00022490"/>
    </source>
</evidence>
<feature type="domain" description="Calponin-homology (CH)" evidence="10">
    <location>
        <begin position="38"/>
        <end position="142"/>
    </location>
</feature>
<dbReference type="PROSITE" id="PS00020">
    <property type="entry name" value="ACTININ_2"/>
    <property type="match status" value="1"/>
</dbReference>
<keyword evidence="3" id="KW-0963">Cytoplasm</keyword>
<dbReference type="CDD" id="cd00176">
    <property type="entry name" value="SPEC"/>
    <property type="match status" value="1"/>
</dbReference>
<dbReference type="GO" id="GO:0030018">
    <property type="term" value="C:Z disc"/>
    <property type="evidence" value="ECO:0007669"/>
    <property type="project" value="UniProtKB-SubCell"/>
</dbReference>
<dbReference type="GO" id="GO:0030035">
    <property type="term" value="P:microspike assembly"/>
    <property type="evidence" value="ECO:0007669"/>
    <property type="project" value="Ensembl"/>
</dbReference>
<dbReference type="PROSITE" id="PS00019">
    <property type="entry name" value="ACTININ_1"/>
    <property type="match status" value="1"/>
</dbReference>
<evidence type="ECO:0000259" key="11">
    <source>
        <dbReference type="PROSITE" id="PS50222"/>
    </source>
</evidence>
<feature type="domain" description="EF-hand" evidence="11">
    <location>
        <begin position="752"/>
        <end position="787"/>
    </location>
</feature>
<comment type="subcellular location">
    <subcellularLocation>
        <location evidence="1">Cytoplasm</location>
        <location evidence="1">Myofibril</location>
        <location evidence="1">Sarcomere</location>
        <location evidence="1">Z line</location>
    </subcellularLocation>
</comment>
<evidence type="ECO:0000256" key="4">
    <source>
        <dbReference type="ARBA" id="ARBA00022723"/>
    </source>
</evidence>
<evidence type="ECO:0000256" key="5">
    <source>
        <dbReference type="ARBA" id="ARBA00022737"/>
    </source>
</evidence>
<dbReference type="SMART" id="SM00054">
    <property type="entry name" value="EFh"/>
    <property type="match status" value="2"/>
</dbReference>
<dbReference type="GeneTree" id="ENSGT00940000153968"/>
<dbReference type="GO" id="GO:0042391">
    <property type="term" value="P:regulation of membrane potential"/>
    <property type="evidence" value="ECO:0007669"/>
    <property type="project" value="Ensembl"/>
</dbReference>
<dbReference type="AlphaFoldDB" id="A0A8C9CM80"/>
<dbReference type="SMART" id="SM00150">
    <property type="entry name" value="SPEC"/>
    <property type="match status" value="3"/>
</dbReference>
<dbReference type="GO" id="GO:0086097">
    <property type="term" value="P:phospholipase C-activating angiotensin-activated signaling pathway"/>
    <property type="evidence" value="ECO:0007669"/>
    <property type="project" value="Ensembl"/>
</dbReference>
<organism evidence="12 13">
    <name type="scientific">Phocoena sinus</name>
    <name type="common">Vaquita</name>
    <dbReference type="NCBI Taxonomy" id="42100"/>
    <lineage>
        <taxon>Eukaryota</taxon>
        <taxon>Metazoa</taxon>
        <taxon>Chordata</taxon>
        <taxon>Craniata</taxon>
        <taxon>Vertebrata</taxon>
        <taxon>Euteleostomi</taxon>
        <taxon>Mammalia</taxon>
        <taxon>Eutheria</taxon>
        <taxon>Laurasiatheria</taxon>
        <taxon>Artiodactyla</taxon>
        <taxon>Whippomorpha</taxon>
        <taxon>Cetacea</taxon>
        <taxon>Odontoceti</taxon>
        <taxon>Phocoenidae</taxon>
        <taxon>Phocoena</taxon>
    </lineage>
</organism>
<reference evidence="12" key="3">
    <citation type="submission" date="2025-09" db="UniProtKB">
        <authorList>
            <consortium name="Ensembl"/>
        </authorList>
    </citation>
    <scope>IDENTIFICATION</scope>
</reference>
<dbReference type="Proteomes" id="UP000694554">
    <property type="component" value="Chromosome 16"/>
</dbReference>
<dbReference type="GO" id="GO:2000009">
    <property type="term" value="P:negative regulation of protein localization to cell surface"/>
    <property type="evidence" value="ECO:0007669"/>
    <property type="project" value="Ensembl"/>
</dbReference>
<dbReference type="Gene3D" id="1.10.238.10">
    <property type="entry name" value="EF-hand"/>
    <property type="match status" value="2"/>
</dbReference>
<proteinExistence type="inferred from homology"/>
<dbReference type="Gene3D" id="1.20.58.60">
    <property type="match status" value="4"/>
</dbReference>
<dbReference type="GO" id="GO:0030175">
    <property type="term" value="C:filopodium"/>
    <property type="evidence" value="ECO:0007669"/>
    <property type="project" value="Ensembl"/>
</dbReference>
<keyword evidence="9" id="KW-0175">Coiled coil</keyword>
<dbReference type="GO" id="GO:0099103">
    <property type="term" value="F:channel activator activity"/>
    <property type="evidence" value="ECO:0007669"/>
    <property type="project" value="Ensembl"/>
</dbReference>
<dbReference type="FunFam" id="1.10.418.10:FF:000001">
    <property type="entry name" value="Actinin alpha 1"/>
    <property type="match status" value="1"/>
</dbReference>
<dbReference type="PANTHER" id="PTHR11915">
    <property type="entry name" value="SPECTRIN/FILAMIN RELATED CYTOSKELETAL PROTEIN"/>
    <property type="match status" value="1"/>
</dbReference>
<dbReference type="FunFam" id="1.10.238.10:FF:000004">
    <property type="entry name" value="Actinin alpha 1"/>
    <property type="match status" value="1"/>
</dbReference>
<reference evidence="12" key="1">
    <citation type="submission" date="2019-08" db="EMBL/GenBank/DDBJ databases">
        <title>Phocoena sinus (Vaquita) genome, mPhoSin1, primary haplotype.</title>
        <authorList>
            <person name="Morin P."/>
            <person name="Mountcastle J."/>
            <person name="Fungtammasan C."/>
            <person name="Rhie A."/>
            <person name="Rojas-Bracho L."/>
            <person name="Smith C.R."/>
            <person name="Taylor B.L."/>
            <person name="Gulland F.M.D."/>
            <person name="Musser W."/>
            <person name="Houck M."/>
            <person name="Haase B."/>
            <person name="Paez S."/>
            <person name="Howe K."/>
            <person name="Torrance J."/>
            <person name="Formenti G."/>
            <person name="Phillippy A."/>
            <person name="Ryder O."/>
            <person name="Jarvis E.D."/>
            <person name="Fedrigo O."/>
        </authorList>
    </citation>
    <scope>NUCLEOTIDE SEQUENCE [LARGE SCALE GENOMIC DNA]</scope>
</reference>
<dbReference type="GO" id="GO:0005925">
    <property type="term" value="C:focal adhesion"/>
    <property type="evidence" value="ECO:0007669"/>
    <property type="project" value="Ensembl"/>
</dbReference>
<dbReference type="Pfam" id="PF13499">
    <property type="entry name" value="EF-hand_7"/>
    <property type="match status" value="1"/>
</dbReference>
<dbReference type="SUPFAM" id="SSF47576">
    <property type="entry name" value="Calponin-homology domain, CH-domain"/>
    <property type="match status" value="1"/>
</dbReference>
<dbReference type="CDD" id="cd21214">
    <property type="entry name" value="CH_ACTN_rpt1"/>
    <property type="match status" value="1"/>
</dbReference>
<dbReference type="GO" id="GO:0003713">
    <property type="term" value="F:transcription coactivator activity"/>
    <property type="evidence" value="ECO:0007669"/>
    <property type="project" value="Ensembl"/>
</dbReference>
<dbReference type="GO" id="GO:0051373">
    <property type="term" value="F:FATZ binding"/>
    <property type="evidence" value="ECO:0007669"/>
    <property type="project" value="Ensembl"/>
</dbReference>
<sequence>MNQIEPGVQYNYVYEDDEYMIQEEEWDRDLLLDPAWEKQQRKTFTAWCNSHLRKAGTQIENIEEDFRNGLKLMLLLEVISGERLPKPDRGKMRFHKIANVNKALDYIASKGVKLVSIGAEEIVDGNVKMTLGMIWTIILRFAIQDISVEETSAKEGLLLWCQRKTAPYRNVNIQNFHTSWKDGLGLCALIHRHRPDLIDYSKLNKDDPIGNINLAMEIAEKHLDIPKMLDAEDIVNTPKPDERAIMTYVSCFYHAFAGAEQAETAANRICKVLAVNQENERLMEEYERLASELLEWIQRTIPWLENRTPEKTMQAMQKKLEDFRDYRRKHKPPKVQEKCQLEINFNTLQTKLRISNRPAFMPSEGKMVSDIAGAWQRLEQAEKGYEEWLLNEIRRLERVEHLAEKFRQKASTHETWAYGKEQILLQKDYESASLTEVRALLRKHEAFESDLAAHQDRVEQIAAIAQELNELDYHDAVNINDRCQKICDQWDRLGTLTQKRREALERTEKLLETIDQLHLEFAKRAAPFNNWMEGAMEDLQDMFIVHSIEEIQSLITAHEQFKATLPEADGERQSILAIQNEVEKVIQSYSIRISSSNPYSTVTVDEIRSKWDVKQLVPIRDQSLQEELARQHANERLRRQFAAQANAIGPWIQNKMEEIARSSIQITGALEDQMNQLKQYEHNIINYKNNIDKLEGDHQLIQEALVFDNKHTNYTMEHIRVGWELLLTTIARTINEVETQILMRDAKGITQEQMNEFRASFNHFDRRKNGLMDHEDFRACLISMGYDLGEAEFARIMTLVDPNGQGTVTFQSFIDFMTRETADTDTAEQVIASFRILASDKPYILAEELRRELPPDQAQYCIKRMPAYSGPGSVPGALDYAAFSSALYGESDL</sequence>
<dbReference type="GO" id="GO:0005886">
    <property type="term" value="C:plasma membrane"/>
    <property type="evidence" value="ECO:0007669"/>
    <property type="project" value="Ensembl"/>
</dbReference>
<dbReference type="GO" id="GO:0042802">
    <property type="term" value="F:identical protein binding"/>
    <property type="evidence" value="ECO:0007669"/>
    <property type="project" value="Ensembl"/>
</dbReference>
<dbReference type="Pfam" id="PF08726">
    <property type="entry name" value="EFhand_Ca_insen"/>
    <property type="match status" value="1"/>
</dbReference>